<dbReference type="InterPro" id="IPR004007">
    <property type="entry name" value="DhaL_dom"/>
</dbReference>
<evidence type="ECO:0000313" key="3">
    <source>
        <dbReference type="Proteomes" id="UP001164693"/>
    </source>
</evidence>
<dbReference type="PANTHER" id="PTHR33434">
    <property type="entry name" value="DEGV DOMAIN-CONTAINING PROTEIN DR_1986-RELATED"/>
    <property type="match status" value="1"/>
</dbReference>
<dbReference type="SUPFAM" id="SSF101473">
    <property type="entry name" value="DhaL-like"/>
    <property type="match status" value="1"/>
</dbReference>
<gene>
    <name evidence="2" type="ORF">M6B22_03380</name>
</gene>
<organism evidence="2 3">
    <name type="scientific">Jatrophihabitans cynanchi</name>
    <dbReference type="NCBI Taxonomy" id="2944128"/>
    <lineage>
        <taxon>Bacteria</taxon>
        <taxon>Bacillati</taxon>
        <taxon>Actinomycetota</taxon>
        <taxon>Actinomycetes</taxon>
        <taxon>Jatrophihabitantales</taxon>
        <taxon>Jatrophihabitantaceae</taxon>
        <taxon>Jatrophihabitans</taxon>
    </lineage>
</organism>
<dbReference type="PANTHER" id="PTHR33434:SF4">
    <property type="entry name" value="PHOSPHATASE PROTEIN"/>
    <property type="match status" value="1"/>
</dbReference>
<dbReference type="NCBIfam" id="TIGR03599">
    <property type="entry name" value="YloV"/>
    <property type="match status" value="1"/>
</dbReference>
<dbReference type="EMBL" id="CP097463">
    <property type="protein sequence ID" value="WAX57816.1"/>
    <property type="molecule type" value="Genomic_DNA"/>
</dbReference>
<keyword evidence="3" id="KW-1185">Reference proteome</keyword>
<reference evidence="2" key="1">
    <citation type="submission" date="2022-05" db="EMBL/GenBank/DDBJ databases">
        <title>Jatrophihabitans sp. SB3-54 whole genome sequence.</title>
        <authorList>
            <person name="Suh M.K."/>
            <person name="Eom M.K."/>
            <person name="Kim J.S."/>
            <person name="Kim H.S."/>
            <person name="Do H.E."/>
            <person name="Shin Y.K."/>
            <person name="Lee J.-S."/>
        </authorList>
    </citation>
    <scope>NUCLEOTIDE SEQUENCE</scope>
    <source>
        <strain evidence="2">SB3-54</strain>
    </source>
</reference>
<dbReference type="Gene3D" id="1.25.40.340">
    <property type="match status" value="1"/>
</dbReference>
<proteinExistence type="predicted"/>
<sequence>MRPVSFARTARGELGVHVLESLDADAIRGWSVAAVTSLDAHRAEIDDLNVFPVPDGDTGTNMAATLRAGADALAAADAATVGDALAALARGAIIEARGNSGVIVAQLLNGMATAAAGADRYCTAELRRGLAEGVSQAYHAVAEPVEGTILTVARAASEQLPAGDVPLARAITAAVAAADSALAHTPDQLSALARAGVVDAGGRGLVLLLAALATVITGRTPALANVAAPAARSRVPRESGSAAFEYEVQYLLQAGEQATIALRDRLSGLGDSVVVAGTGDGTWNVHAHVNDVGAAIEAGLAAGPTWRISVVRFADAAGPADAGEHAAGPAVATRARTAGAVVTIAPGAGVRHLFAGEGVVVLEPDAGADLQPHDVAAAVRGTGATEVVLLPNAERMTDVAHAAAEQVRADGVRVAVVPTRSPVQGLAAIAVHDPARRFDDDVVAMAEAAAATRFAEITVATERSLTSVGICQQGDLLGLIDGEVVEIGHGLVAVAFALVSRLLGVGVELMTVLVGADAPAGLGELIAGHVRERAPLTDVSVYVGGQPRYPLIIGVE</sequence>
<dbReference type="Proteomes" id="UP001164693">
    <property type="component" value="Chromosome"/>
</dbReference>
<dbReference type="PROSITE" id="PS51480">
    <property type="entry name" value="DHAL"/>
    <property type="match status" value="1"/>
</dbReference>
<dbReference type="InterPro" id="IPR019986">
    <property type="entry name" value="YloV-like"/>
</dbReference>
<dbReference type="InterPro" id="IPR048394">
    <property type="entry name" value="FakA-like_M"/>
</dbReference>
<accession>A0ABY7K3Y3</accession>
<name>A0ABY7K3Y3_9ACTN</name>
<evidence type="ECO:0000313" key="2">
    <source>
        <dbReference type="EMBL" id="WAX57816.1"/>
    </source>
</evidence>
<evidence type="ECO:0000259" key="1">
    <source>
        <dbReference type="PROSITE" id="PS51480"/>
    </source>
</evidence>
<dbReference type="SMART" id="SM01121">
    <property type="entry name" value="Dak1_2"/>
    <property type="match status" value="1"/>
</dbReference>
<dbReference type="Pfam" id="PF21645">
    <property type="entry name" value="FakA-like_M"/>
    <property type="match status" value="1"/>
</dbReference>
<dbReference type="SMART" id="SM01120">
    <property type="entry name" value="Dak2"/>
    <property type="match status" value="1"/>
</dbReference>
<protein>
    <submittedName>
        <fullName evidence="2">DAK2 domain-containing protein</fullName>
    </submittedName>
</protein>
<dbReference type="Pfam" id="PF02734">
    <property type="entry name" value="Dak2"/>
    <property type="match status" value="1"/>
</dbReference>
<dbReference type="Pfam" id="PF13684">
    <property type="entry name" value="FakA-like_C"/>
    <property type="match status" value="1"/>
</dbReference>
<feature type="domain" description="DhaL" evidence="1">
    <location>
        <begin position="25"/>
        <end position="214"/>
    </location>
</feature>
<dbReference type="InterPro" id="IPR036117">
    <property type="entry name" value="DhaL_dom_sf"/>
</dbReference>
<dbReference type="InterPro" id="IPR033470">
    <property type="entry name" value="FakA-like_C"/>
</dbReference>
<dbReference type="InterPro" id="IPR050270">
    <property type="entry name" value="DegV_domain_contain"/>
</dbReference>